<sequence length="150" mass="16722">MLYNAEMLESLLATNAQTPKDARRTTATMAKPAKEDEEKKKKRLCHKEEGEEDRWCCWACPSCFCSVCPAKSTGEGASRGGKAQLCSETLLATTVCPSPLLRRMQLTLFDSILFAADKKKMMVSPRERCAMRARRRAVGDVERPASVLMT</sequence>
<name>A0A9J6FB31_HAELO</name>
<organism evidence="2 3">
    <name type="scientific">Haemaphysalis longicornis</name>
    <name type="common">Bush tick</name>
    <dbReference type="NCBI Taxonomy" id="44386"/>
    <lineage>
        <taxon>Eukaryota</taxon>
        <taxon>Metazoa</taxon>
        <taxon>Ecdysozoa</taxon>
        <taxon>Arthropoda</taxon>
        <taxon>Chelicerata</taxon>
        <taxon>Arachnida</taxon>
        <taxon>Acari</taxon>
        <taxon>Parasitiformes</taxon>
        <taxon>Ixodida</taxon>
        <taxon>Ixodoidea</taxon>
        <taxon>Ixodidae</taxon>
        <taxon>Haemaphysalinae</taxon>
        <taxon>Haemaphysalis</taxon>
    </lineage>
</organism>
<dbReference type="EMBL" id="JABSTR010000002">
    <property type="protein sequence ID" value="KAH9363486.1"/>
    <property type="molecule type" value="Genomic_DNA"/>
</dbReference>
<dbReference type="Proteomes" id="UP000821853">
    <property type="component" value="Chromosome 10"/>
</dbReference>
<gene>
    <name evidence="2" type="ORF">HPB48_005981</name>
</gene>
<dbReference type="AlphaFoldDB" id="A0A9J6FB31"/>
<accession>A0A9J6FB31</accession>
<evidence type="ECO:0000313" key="2">
    <source>
        <dbReference type="EMBL" id="KAH9363486.1"/>
    </source>
</evidence>
<protein>
    <submittedName>
        <fullName evidence="2">Uncharacterized protein</fullName>
    </submittedName>
</protein>
<feature type="region of interest" description="Disordered" evidence="1">
    <location>
        <begin position="14"/>
        <end position="40"/>
    </location>
</feature>
<evidence type="ECO:0000313" key="3">
    <source>
        <dbReference type="Proteomes" id="UP000821853"/>
    </source>
</evidence>
<proteinExistence type="predicted"/>
<dbReference type="VEuPathDB" id="VectorBase:HLOH_053853"/>
<evidence type="ECO:0000256" key="1">
    <source>
        <dbReference type="SAM" id="MobiDB-lite"/>
    </source>
</evidence>
<comment type="caution">
    <text evidence="2">The sequence shown here is derived from an EMBL/GenBank/DDBJ whole genome shotgun (WGS) entry which is preliminary data.</text>
</comment>
<keyword evidence="3" id="KW-1185">Reference proteome</keyword>
<reference evidence="2 3" key="1">
    <citation type="journal article" date="2020" name="Cell">
        <title>Large-Scale Comparative Analyses of Tick Genomes Elucidate Their Genetic Diversity and Vector Capacities.</title>
        <authorList>
            <consortium name="Tick Genome and Microbiome Consortium (TIGMIC)"/>
            <person name="Jia N."/>
            <person name="Wang J."/>
            <person name="Shi W."/>
            <person name="Du L."/>
            <person name="Sun Y."/>
            <person name="Zhan W."/>
            <person name="Jiang J.F."/>
            <person name="Wang Q."/>
            <person name="Zhang B."/>
            <person name="Ji P."/>
            <person name="Bell-Sakyi L."/>
            <person name="Cui X.M."/>
            <person name="Yuan T.T."/>
            <person name="Jiang B.G."/>
            <person name="Yang W.F."/>
            <person name="Lam T.T."/>
            <person name="Chang Q.C."/>
            <person name="Ding S.J."/>
            <person name="Wang X.J."/>
            <person name="Zhu J.G."/>
            <person name="Ruan X.D."/>
            <person name="Zhao L."/>
            <person name="Wei J.T."/>
            <person name="Ye R.Z."/>
            <person name="Que T.C."/>
            <person name="Du C.H."/>
            <person name="Zhou Y.H."/>
            <person name="Cheng J.X."/>
            <person name="Dai P.F."/>
            <person name="Guo W.B."/>
            <person name="Han X.H."/>
            <person name="Huang E.J."/>
            <person name="Li L.F."/>
            <person name="Wei W."/>
            <person name="Gao Y.C."/>
            <person name="Liu J.Z."/>
            <person name="Shao H.Z."/>
            <person name="Wang X."/>
            <person name="Wang C.C."/>
            <person name="Yang T.C."/>
            <person name="Huo Q.B."/>
            <person name="Li W."/>
            <person name="Chen H.Y."/>
            <person name="Chen S.E."/>
            <person name="Zhou L.G."/>
            <person name="Ni X.B."/>
            <person name="Tian J.H."/>
            <person name="Sheng Y."/>
            <person name="Liu T."/>
            <person name="Pan Y.S."/>
            <person name="Xia L.Y."/>
            <person name="Li J."/>
            <person name="Zhao F."/>
            <person name="Cao W.C."/>
        </authorList>
    </citation>
    <scope>NUCLEOTIDE SEQUENCE [LARGE SCALE GENOMIC DNA]</scope>
    <source>
        <strain evidence="2">HaeL-2018</strain>
    </source>
</reference>